<reference evidence="2" key="1">
    <citation type="journal article" date="2021" name="Genome Biol. Evol.">
        <title>A High-Quality Reference Genome for a Parasitic Bivalve with Doubly Uniparental Inheritance (Bivalvia: Unionida).</title>
        <authorList>
            <person name="Smith C.H."/>
        </authorList>
    </citation>
    <scope>NUCLEOTIDE SEQUENCE</scope>
    <source>
        <strain evidence="2">CHS0354</strain>
    </source>
</reference>
<evidence type="ECO:0000313" key="3">
    <source>
        <dbReference type="Proteomes" id="UP001195483"/>
    </source>
</evidence>
<protein>
    <submittedName>
        <fullName evidence="2">Uncharacterized protein</fullName>
    </submittedName>
</protein>
<accession>A0AAE0TES0</accession>
<evidence type="ECO:0000256" key="1">
    <source>
        <dbReference type="SAM" id="MobiDB-lite"/>
    </source>
</evidence>
<organism evidence="2 3">
    <name type="scientific">Potamilus streckersoni</name>
    <dbReference type="NCBI Taxonomy" id="2493646"/>
    <lineage>
        <taxon>Eukaryota</taxon>
        <taxon>Metazoa</taxon>
        <taxon>Spiralia</taxon>
        <taxon>Lophotrochozoa</taxon>
        <taxon>Mollusca</taxon>
        <taxon>Bivalvia</taxon>
        <taxon>Autobranchia</taxon>
        <taxon>Heteroconchia</taxon>
        <taxon>Palaeoheterodonta</taxon>
        <taxon>Unionida</taxon>
        <taxon>Unionoidea</taxon>
        <taxon>Unionidae</taxon>
        <taxon>Ambleminae</taxon>
        <taxon>Lampsilini</taxon>
        <taxon>Potamilus</taxon>
    </lineage>
</organism>
<reference evidence="2" key="3">
    <citation type="submission" date="2023-05" db="EMBL/GenBank/DDBJ databases">
        <authorList>
            <person name="Smith C.H."/>
        </authorList>
    </citation>
    <scope>NUCLEOTIDE SEQUENCE</scope>
    <source>
        <strain evidence="2">CHS0354</strain>
        <tissue evidence="2">Mantle</tissue>
    </source>
</reference>
<keyword evidence="3" id="KW-1185">Reference proteome</keyword>
<reference evidence="2" key="2">
    <citation type="journal article" date="2021" name="Genome Biol. Evol.">
        <title>Developing a high-quality reference genome for a parasitic bivalve with doubly uniparental inheritance (Bivalvia: Unionida).</title>
        <authorList>
            <person name="Smith C.H."/>
        </authorList>
    </citation>
    <scope>NUCLEOTIDE SEQUENCE</scope>
    <source>
        <strain evidence="2">CHS0354</strain>
        <tissue evidence="2">Mantle</tissue>
    </source>
</reference>
<evidence type="ECO:0000313" key="2">
    <source>
        <dbReference type="EMBL" id="KAK3608994.1"/>
    </source>
</evidence>
<sequence>MTHELKLAFQRNRNLPRVNQRNFHAQNVLNEIYANRGITPTHSTPAKHHNHTYTTHIPDPTEQRTQKRPKCKEPKLVESKPRQAEIPKDISPSASTDLRKLFSRVEDALSQRNSHANRKHLPFNTQELERPSLNEGKKSMNNLPTMIATTETL</sequence>
<dbReference type="EMBL" id="JAEAOA010000302">
    <property type="protein sequence ID" value="KAK3608994.1"/>
    <property type="molecule type" value="Genomic_DNA"/>
</dbReference>
<comment type="caution">
    <text evidence="2">The sequence shown here is derived from an EMBL/GenBank/DDBJ whole genome shotgun (WGS) entry which is preliminary data.</text>
</comment>
<name>A0AAE0TES0_9BIVA</name>
<proteinExistence type="predicted"/>
<gene>
    <name evidence="2" type="ORF">CHS0354_003893</name>
</gene>
<feature type="compositionally biased region" description="Basic and acidic residues" evidence="1">
    <location>
        <begin position="127"/>
        <end position="138"/>
    </location>
</feature>
<feature type="compositionally biased region" description="Basic and acidic residues" evidence="1">
    <location>
        <begin position="59"/>
        <end position="88"/>
    </location>
</feature>
<dbReference type="AlphaFoldDB" id="A0AAE0TES0"/>
<feature type="region of interest" description="Disordered" evidence="1">
    <location>
        <begin position="109"/>
        <end position="140"/>
    </location>
</feature>
<feature type="region of interest" description="Disordered" evidence="1">
    <location>
        <begin position="39"/>
        <end position="97"/>
    </location>
</feature>
<dbReference type="Proteomes" id="UP001195483">
    <property type="component" value="Unassembled WGS sequence"/>
</dbReference>